<reference evidence="1 2" key="1">
    <citation type="journal article" date="2015" name="J. Biotechnol.">
        <title>Complete genome sequence of Photorhabdus temperata subsp. thracensis 39-8(T), an entomopathogenic bacterium for the improved commercial bioinsecticide.</title>
        <authorList>
            <person name="Kwak Y."/>
            <person name="Shin J.H."/>
        </authorList>
    </citation>
    <scope>NUCLEOTIDE SEQUENCE [LARGE SCALE GENOMIC DNA]</scope>
    <source>
        <strain evidence="1 2">DSM 15199</strain>
    </source>
</reference>
<dbReference type="EMBL" id="CP011104">
    <property type="protein sequence ID" value="AKH64617.1"/>
    <property type="molecule type" value="Genomic_DNA"/>
</dbReference>
<dbReference type="OrthoDB" id="8263000at2"/>
<dbReference type="AlphaFoldDB" id="A0A0F7LS80"/>
<gene>
    <name evidence="1" type="ORF">VY86_16035</name>
</gene>
<reference evidence="2" key="2">
    <citation type="submission" date="2015-03" db="EMBL/GenBank/DDBJ databases">
        <title>Genome sequence of Azospirillum thiophilum strain DSM 21654T.</title>
        <authorList>
            <person name="Kwak Y."/>
            <person name="Shin J.-H."/>
        </authorList>
    </citation>
    <scope>NUCLEOTIDE SEQUENCE [LARGE SCALE GENOMIC DNA]</scope>
    <source>
        <strain evidence="2">DSM 15199</strain>
    </source>
</reference>
<proteinExistence type="predicted"/>
<keyword evidence="2" id="KW-1185">Reference proteome</keyword>
<name>A0A0F7LS80_9GAMM</name>
<dbReference type="PATRIC" id="fig|230089.6.peg.3620"/>
<evidence type="ECO:0000313" key="1">
    <source>
        <dbReference type="EMBL" id="AKH64617.1"/>
    </source>
</evidence>
<organism evidence="1 2">
    <name type="scientific">Photorhabdus thracensis</name>
    <dbReference type="NCBI Taxonomy" id="230089"/>
    <lineage>
        <taxon>Bacteria</taxon>
        <taxon>Pseudomonadati</taxon>
        <taxon>Pseudomonadota</taxon>
        <taxon>Gammaproteobacteria</taxon>
        <taxon>Enterobacterales</taxon>
        <taxon>Morganellaceae</taxon>
        <taxon>Photorhabdus</taxon>
    </lineage>
</organism>
<protein>
    <submittedName>
        <fullName evidence="1">Uncharacterized protein</fullName>
    </submittedName>
</protein>
<evidence type="ECO:0000313" key="2">
    <source>
        <dbReference type="Proteomes" id="UP000034866"/>
    </source>
</evidence>
<dbReference type="Proteomes" id="UP000034866">
    <property type="component" value="Chromosome"/>
</dbReference>
<dbReference type="STRING" id="230089.VY86_16035"/>
<dbReference type="RefSeq" id="WP_046975709.1">
    <property type="nucleotide sequence ID" value="NZ_CP011104.1"/>
</dbReference>
<accession>A0A0F7LS80</accession>
<dbReference type="KEGG" id="ptt:VY86_16035"/>
<sequence length="979" mass="111832">MNNQDALFPIVKDDITFDALLTQAKTVIEQQSGQCWSNTSENDPGITLLEACCYGASDLAYRHSLPLKDLLTPNPTEQIPGNGIFPQEFGPQQTLTCGPITAEDYRRALLDLHSSDTITINEASEGYFFFNDVQLIREPEDKRYQYWYNTEKREYSFKNSGSDSQLALRGNYWLYLLPGQETQANNKLAQEKLNDFLKNNRNLGESVSKIIWLQPINFPLQIDIELDENIINFADIFAQVYMTTEQMVQEKPVRYTTQAMKDLGYSNEKIFAGPYLHHGWIPTLPQTKNYTGATVLNLSHLVNRLLAIKGIQSITRLALAHHDKTITPLSDDNWSWKIAQGYYPRLWGNDPLALITSANSPLTIIAKGGVKIGVSKQDVEKQLITEPLINTQPELLHWGKYRKVLDYYPVSNKLPACYGLQTSKPTPQQVQLHQFMLPFEQMLANGCAELALLPKLLAFKQRGETVYGAQWPFKADTVSQQAHQNIEANLIEKLNNDSQIHYDKSNNKDKNYDKELTILDYLLGYFGTHCAARPLTLNALDFLNTQRGYLAQQPELTYQRNNIRIDKVSALQKRIAARLGLGGECFSDTPDLANLPFYLIEHRQLLPVKPDIQFDTKQKPDSLVVEDDQLKITQKGTAGRLLQGQVINLIIIEDGREFTLLRGQMITEVSGETFSLSTRNSSDLEHNLERILKAFEQNKLSWQNSPVWLEDMDYQLVYADTTYQSDAEDERWITSSTQSPFPAMIEVGDEITLKYVITPSGPAKKISARAVRAEQKSEYELKAHVVKFDRIQGKILIKRTQDSRDNFPPETKAWRYRWYFSSEKYALADRFSFVVSVVVNRLLIESNKVDPYKLESWVKTEILAEFPAHISMIIHWLSPKHFENFANTYKRWQNNDAPLGDEAYHILETLTLGRLPSDTIGIGSMRIATEQQRIEVIGESGDQWNEEVIKSNQLLYVPYAGGIAKLNEIINKNNSKNRN</sequence>